<evidence type="ECO:0000256" key="5">
    <source>
        <dbReference type="ARBA" id="ARBA00023186"/>
    </source>
</evidence>
<accession>A0A2S0P7M3</accession>
<comment type="similarity">
    <text evidence="1 6">Belongs to the SecB family.</text>
</comment>
<dbReference type="GO" id="GO:0051082">
    <property type="term" value="F:unfolded protein binding"/>
    <property type="evidence" value="ECO:0007669"/>
    <property type="project" value="InterPro"/>
</dbReference>
<comment type="subunit">
    <text evidence="6">Homotetramer, a dimer of dimers. One homotetramer interacts with 1 SecA dimer.</text>
</comment>
<dbReference type="Proteomes" id="UP000244173">
    <property type="component" value="Chromosome"/>
</dbReference>
<dbReference type="InterPro" id="IPR035958">
    <property type="entry name" value="SecB-like_sf"/>
</dbReference>
<dbReference type="EMBL" id="CP028519">
    <property type="protein sequence ID" value="AVY93342.1"/>
    <property type="molecule type" value="Genomic_DNA"/>
</dbReference>
<proteinExistence type="inferred from homology"/>
<evidence type="ECO:0000313" key="8">
    <source>
        <dbReference type="Proteomes" id="UP000244173"/>
    </source>
</evidence>
<gene>
    <name evidence="6" type="primary">secB</name>
    <name evidence="7" type="ORF">DAI18_04235</name>
</gene>
<dbReference type="GO" id="GO:0051262">
    <property type="term" value="P:protein tetramerization"/>
    <property type="evidence" value="ECO:0007669"/>
    <property type="project" value="InterPro"/>
</dbReference>
<dbReference type="SUPFAM" id="SSF54611">
    <property type="entry name" value="SecB-like"/>
    <property type="match status" value="1"/>
</dbReference>
<protein>
    <recommendedName>
        <fullName evidence="6">Protein-export protein SecB</fullName>
    </recommendedName>
</protein>
<dbReference type="PANTHER" id="PTHR36918:SF1">
    <property type="entry name" value="PROTEIN-EXPORT PROTEIN SECB"/>
    <property type="match status" value="1"/>
</dbReference>
<dbReference type="GO" id="GO:0015031">
    <property type="term" value="P:protein transport"/>
    <property type="evidence" value="ECO:0007669"/>
    <property type="project" value="UniProtKB-UniRule"/>
</dbReference>
<dbReference type="OrthoDB" id="9795145at2"/>
<name>A0A2S0P7M3_9NEIS</name>
<evidence type="ECO:0000256" key="2">
    <source>
        <dbReference type="ARBA" id="ARBA00022448"/>
    </source>
</evidence>
<keyword evidence="2 6" id="KW-0813">Transport</keyword>
<keyword evidence="5 6" id="KW-0143">Chaperone</keyword>
<evidence type="ECO:0000256" key="3">
    <source>
        <dbReference type="ARBA" id="ARBA00022927"/>
    </source>
</evidence>
<evidence type="ECO:0000256" key="6">
    <source>
        <dbReference type="HAMAP-Rule" id="MF_00821"/>
    </source>
</evidence>
<comment type="function">
    <text evidence="6">One of the proteins required for the normal export of preproteins out of the cell cytoplasm. It is a molecular chaperone that binds to a subset of precursor proteins, maintaining them in a translocation-competent state. It also specifically binds to its receptor SecA.</text>
</comment>
<dbReference type="NCBIfam" id="NF004392">
    <property type="entry name" value="PRK05751.1-3"/>
    <property type="match status" value="1"/>
</dbReference>
<dbReference type="InterPro" id="IPR003708">
    <property type="entry name" value="SecB"/>
</dbReference>
<keyword evidence="6" id="KW-0963">Cytoplasm</keyword>
<sequence length="155" mass="17140">MSEQQDQLDQQPVFSIEKIYVKDLSLEIPHAPGIFLERAQPDIDMQLGTSAQQLEDGIYEVSITVTVTAKAEEKVMFLVEAGQAGIFQIRNVPAEDLEPILGVACPNILFPYLRETVSDIVNRAGFPPVLLSPINFDALFAQQRAQTAEASNETH</sequence>
<dbReference type="RefSeq" id="WP_028498060.1">
    <property type="nucleotide sequence ID" value="NZ_CALFSO010000071.1"/>
</dbReference>
<dbReference type="PRINTS" id="PR01594">
    <property type="entry name" value="SECBCHAPRONE"/>
</dbReference>
<dbReference type="GO" id="GO:0005737">
    <property type="term" value="C:cytoplasm"/>
    <property type="evidence" value="ECO:0007669"/>
    <property type="project" value="UniProtKB-SubCell"/>
</dbReference>
<organism evidence="7 8">
    <name type="scientific">Microvirgula aerodenitrificans</name>
    <dbReference type="NCBI Taxonomy" id="57480"/>
    <lineage>
        <taxon>Bacteria</taxon>
        <taxon>Pseudomonadati</taxon>
        <taxon>Pseudomonadota</taxon>
        <taxon>Betaproteobacteria</taxon>
        <taxon>Neisseriales</taxon>
        <taxon>Aquaspirillaceae</taxon>
        <taxon>Microvirgula</taxon>
    </lineage>
</organism>
<dbReference type="PANTHER" id="PTHR36918">
    <property type="match status" value="1"/>
</dbReference>
<dbReference type="HAMAP" id="MF_00821">
    <property type="entry name" value="SecB"/>
    <property type="match status" value="1"/>
</dbReference>
<evidence type="ECO:0000256" key="4">
    <source>
        <dbReference type="ARBA" id="ARBA00023010"/>
    </source>
</evidence>
<dbReference type="KEGG" id="maer:DAI18_04235"/>
<dbReference type="Gene3D" id="3.10.420.10">
    <property type="entry name" value="SecB-like"/>
    <property type="match status" value="1"/>
</dbReference>
<dbReference type="AlphaFoldDB" id="A0A2S0P7M3"/>
<evidence type="ECO:0000256" key="1">
    <source>
        <dbReference type="ARBA" id="ARBA00009990"/>
    </source>
</evidence>
<reference evidence="7 8" key="1">
    <citation type="submission" date="2018-04" db="EMBL/GenBank/DDBJ databases">
        <title>Denitrifier Microvirgula.</title>
        <authorList>
            <person name="Anderson E."/>
            <person name="Jang J."/>
            <person name="Ishii S."/>
        </authorList>
    </citation>
    <scope>NUCLEOTIDE SEQUENCE [LARGE SCALE GENOMIC DNA]</scope>
    <source>
        <strain evidence="7 8">BE2.4</strain>
    </source>
</reference>
<comment type="subcellular location">
    <subcellularLocation>
        <location evidence="6">Cytoplasm</location>
    </subcellularLocation>
</comment>
<keyword evidence="4 6" id="KW-0811">Translocation</keyword>
<dbReference type="STRING" id="1122240.GCA_000620105_00588"/>
<evidence type="ECO:0000313" key="7">
    <source>
        <dbReference type="EMBL" id="AVY93342.1"/>
    </source>
</evidence>
<dbReference type="NCBIfam" id="NF004393">
    <property type="entry name" value="PRK05751.1-4"/>
    <property type="match status" value="1"/>
</dbReference>
<keyword evidence="8" id="KW-1185">Reference proteome</keyword>
<dbReference type="NCBIfam" id="TIGR00809">
    <property type="entry name" value="secB"/>
    <property type="match status" value="1"/>
</dbReference>
<keyword evidence="3 6" id="KW-0653">Protein transport</keyword>
<dbReference type="Pfam" id="PF02556">
    <property type="entry name" value="SecB"/>
    <property type="match status" value="1"/>
</dbReference>
<dbReference type="NCBIfam" id="NF004394">
    <property type="entry name" value="PRK05751.1-5"/>
    <property type="match status" value="1"/>
</dbReference>
<dbReference type="GO" id="GO:0006457">
    <property type="term" value="P:protein folding"/>
    <property type="evidence" value="ECO:0007669"/>
    <property type="project" value="UniProtKB-UniRule"/>
</dbReference>